<keyword evidence="7" id="KW-1185">Reference proteome</keyword>
<evidence type="ECO:0000259" key="5">
    <source>
        <dbReference type="PROSITE" id="PS50931"/>
    </source>
</evidence>
<sequence length="297" mass="31605">MTIGVRHLQVFAAVARTLNLTRAAGELHLSQPAVSRTLQELEQHLGAPLVVRSPRGVELTEEGRDALAQARAALAAVDAALLPLAQRRRGLLIGHAWAALGAHTAEVLQSWRAVRPDVPVELRRIDERLAGLDERRVDASIVRGVRAEPGVQLRHLCDERRMAALPAGHRLAGRAEVSLADLTEDTLIHNTVSGTTSLSLWEGQRGPRSVTPVRNTDDWAAAIAAESGVGVTTEATRVMYPHPGIAYVPLLDAPAVPVALAWRDPAPVGVQEFARFLEDALGSVASSQSSGSAASAL</sequence>
<evidence type="ECO:0000256" key="2">
    <source>
        <dbReference type="ARBA" id="ARBA00023015"/>
    </source>
</evidence>
<dbReference type="InterPro" id="IPR036388">
    <property type="entry name" value="WH-like_DNA-bd_sf"/>
</dbReference>
<keyword evidence="2" id="KW-0805">Transcription regulation</keyword>
<dbReference type="InterPro" id="IPR000847">
    <property type="entry name" value="LysR_HTH_N"/>
</dbReference>
<dbReference type="RefSeq" id="WP_286276529.1">
    <property type="nucleotide sequence ID" value="NZ_AP027731.1"/>
</dbReference>
<dbReference type="Gene3D" id="1.10.10.10">
    <property type="entry name" value="Winged helix-like DNA-binding domain superfamily/Winged helix DNA-binding domain"/>
    <property type="match status" value="1"/>
</dbReference>
<dbReference type="PANTHER" id="PTHR30346">
    <property type="entry name" value="TRANSCRIPTIONAL DUAL REGULATOR HCAR-RELATED"/>
    <property type="match status" value="1"/>
</dbReference>
<dbReference type="PANTHER" id="PTHR30346:SF28">
    <property type="entry name" value="HTH-TYPE TRANSCRIPTIONAL REGULATOR CYNR"/>
    <property type="match status" value="1"/>
</dbReference>
<keyword evidence="3" id="KW-0238">DNA-binding</keyword>
<evidence type="ECO:0000256" key="1">
    <source>
        <dbReference type="ARBA" id="ARBA00009437"/>
    </source>
</evidence>
<dbReference type="SUPFAM" id="SSF53850">
    <property type="entry name" value="Periplasmic binding protein-like II"/>
    <property type="match status" value="1"/>
</dbReference>
<accession>A0ABM8GDW0</accession>
<proteinExistence type="inferred from homology"/>
<reference evidence="7" key="1">
    <citation type="journal article" date="2019" name="Int. J. Syst. Evol. Microbiol.">
        <title>The Global Catalogue of Microorganisms (GCM) 10K type strain sequencing project: providing services to taxonomists for standard genome sequencing and annotation.</title>
        <authorList>
            <consortium name="The Broad Institute Genomics Platform"/>
            <consortium name="The Broad Institute Genome Sequencing Center for Infectious Disease"/>
            <person name="Wu L."/>
            <person name="Ma J."/>
        </authorList>
    </citation>
    <scope>NUCLEOTIDE SEQUENCE [LARGE SCALE GENOMIC DNA]</scope>
    <source>
        <strain evidence="7">NBRC 108725</strain>
    </source>
</reference>
<dbReference type="InterPro" id="IPR005119">
    <property type="entry name" value="LysR_subst-bd"/>
</dbReference>
<dbReference type="EMBL" id="AP027731">
    <property type="protein sequence ID" value="BDZ46472.1"/>
    <property type="molecule type" value="Genomic_DNA"/>
</dbReference>
<dbReference type="PROSITE" id="PS50931">
    <property type="entry name" value="HTH_LYSR"/>
    <property type="match status" value="1"/>
</dbReference>
<keyword evidence="4" id="KW-0804">Transcription</keyword>
<evidence type="ECO:0000313" key="7">
    <source>
        <dbReference type="Proteomes" id="UP001321498"/>
    </source>
</evidence>
<dbReference type="Pfam" id="PF00126">
    <property type="entry name" value="HTH_1"/>
    <property type="match status" value="1"/>
</dbReference>
<evidence type="ECO:0000256" key="4">
    <source>
        <dbReference type="ARBA" id="ARBA00023163"/>
    </source>
</evidence>
<organism evidence="6 7">
    <name type="scientific">Naasia aerilata</name>
    <dbReference type="NCBI Taxonomy" id="1162966"/>
    <lineage>
        <taxon>Bacteria</taxon>
        <taxon>Bacillati</taxon>
        <taxon>Actinomycetota</taxon>
        <taxon>Actinomycetes</taxon>
        <taxon>Micrococcales</taxon>
        <taxon>Microbacteriaceae</taxon>
        <taxon>Naasia</taxon>
    </lineage>
</organism>
<dbReference type="Proteomes" id="UP001321498">
    <property type="component" value="Chromosome"/>
</dbReference>
<gene>
    <name evidence="6" type="ORF">GCM10025866_23810</name>
</gene>
<dbReference type="PRINTS" id="PR00039">
    <property type="entry name" value="HTHLYSR"/>
</dbReference>
<dbReference type="Pfam" id="PF03466">
    <property type="entry name" value="LysR_substrate"/>
    <property type="match status" value="1"/>
</dbReference>
<protein>
    <submittedName>
        <fullName evidence="6">LysR family transcriptional regulator</fullName>
    </submittedName>
</protein>
<evidence type="ECO:0000313" key="6">
    <source>
        <dbReference type="EMBL" id="BDZ46472.1"/>
    </source>
</evidence>
<dbReference type="SUPFAM" id="SSF46785">
    <property type="entry name" value="Winged helix' DNA-binding domain"/>
    <property type="match status" value="1"/>
</dbReference>
<dbReference type="Gene3D" id="3.40.190.10">
    <property type="entry name" value="Periplasmic binding protein-like II"/>
    <property type="match status" value="2"/>
</dbReference>
<feature type="domain" description="HTH lysR-type" evidence="5">
    <location>
        <begin position="1"/>
        <end position="60"/>
    </location>
</feature>
<evidence type="ECO:0000256" key="3">
    <source>
        <dbReference type="ARBA" id="ARBA00023125"/>
    </source>
</evidence>
<comment type="similarity">
    <text evidence="1">Belongs to the LysR transcriptional regulatory family.</text>
</comment>
<dbReference type="InterPro" id="IPR036390">
    <property type="entry name" value="WH_DNA-bd_sf"/>
</dbReference>
<name>A0ABM8GDW0_9MICO</name>